<dbReference type="EMBL" id="JAJAQI010000008">
    <property type="protein sequence ID" value="MCB4821528.1"/>
    <property type="molecule type" value="Genomic_DNA"/>
</dbReference>
<evidence type="ECO:0000313" key="4">
    <source>
        <dbReference type="Proteomes" id="UP001139311"/>
    </source>
</evidence>
<accession>A0A9X1L9V9</accession>
<proteinExistence type="predicted"/>
<dbReference type="CDD" id="cd13530">
    <property type="entry name" value="PBP2_peptides_like"/>
    <property type="match status" value="1"/>
</dbReference>
<dbReference type="Pfam" id="PF00497">
    <property type="entry name" value="SBP_bac_3"/>
    <property type="match status" value="1"/>
</dbReference>
<dbReference type="AlphaFoldDB" id="A0A9X1L9V9"/>
<dbReference type="Proteomes" id="UP001139311">
    <property type="component" value="Unassembled WGS sequence"/>
</dbReference>
<sequence length="253" mass="28334">MPVEAQAQTQPQPTSRAEAVRARGELRVCIWPDYFAITWRNPRNDELAGIDIDLARDLARRLGVRPVFVETNFRDFMGRLEQGTCDVAMFGIGMTPQRAARVEFARPYLSSAVYAVTTRDNPVITRWEDIDQPGNSVAVAAGTYMEPLMRQTLRHATLVSLAPPQTREAELQSGRVDVFMSDFPYTRRMVMTQEWVRIIEPPQGFGETRYAHAVAKGDPAWLAVVDGFVAAAREDGTLARAAERNGLTPILLR</sequence>
<dbReference type="InterPro" id="IPR001638">
    <property type="entry name" value="Solute-binding_3/MltF_N"/>
</dbReference>
<dbReference type="PANTHER" id="PTHR35936">
    <property type="entry name" value="MEMBRANE-BOUND LYTIC MUREIN TRANSGLYCOSYLASE F"/>
    <property type="match status" value="1"/>
</dbReference>
<evidence type="ECO:0000256" key="1">
    <source>
        <dbReference type="ARBA" id="ARBA00022729"/>
    </source>
</evidence>
<reference evidence="3" key="1">
    <citation type="submission" date="2021-10" db="EMBL/GenBank/DDBJ databases">
        <title>Roseicella aerolatum sp. nov., isolated from aerosols of e-waste dismantling site.</title>
        <authorList>
            <person name="Qin T."/>
        </authorList>
    </citation>
    <scope>NUCLEOTIDE SEQUENCE</scope>
    <source>
        <strain evidence="3">GB24</strain>
    </source>
</reference>
<name>A0A9X1L9V9_9PROT</name>
<dbReference type="PANTHER" id="PTHR35936:SF17">
    <property type="entry name" value="ARGININE-BINDING EXTRACELLULAR PROTEIN ARTP"/>
    <property type="match status" value="1"/>
</dbReference>
<dbReference type="SUPFAM" id="SSF53850">
    <property type="entry name" value="Periplasmic binding protein-like II"/>
    <property type="match status" value="1"/>
</dbReference>
<dbReference type="RefSeq" id="WP_226606370.1">
    <property type="nucleotide sequence ID" value="NZ_JAJAQI010000008.1"/>
</dbReference>
<organism evidence="3 4">
    <name type="scientific">Roseicella aerolata</name>
    <dbReference type="NCBI Taxonomy" id="2883479"/>
    <lineage>
        <taxon>Bacteria</taxon>
        <taxon>Pseudomonadati</taxon>
        <taxon>Pseudomonadota</taxon>
        <taxon>Alphaproteobacteria</taxon>
        <taxon>Acetobacterales</taxon>
        <taxon>Roseomonadaceae</taxon>
        <taxon>Roseicella</taxon>
    </lineage>
</organism>
<keyword evidence="1" id="KW-0732">Signal</keyword>
<dbReference type="SMART" id="SM00062">
    <property type="entry name" value="PBPb"/>
    <property type="match status" value="1"/>
</dbReference>
<protein>
    <submittedName>
        <fullName evidence="3">ABC transporter substrate-binding protein</fullName>
    </submittedName>
</protein>
<evidence type="ECO:0000259" key="2">
    <source>
        <dbReference type="SMART" id="SM00062"/>
    </source>
</evidence>
<gene>
    <name evidence="3" type="ORF">LHA35_07260</name>
</gene>
<keyword evidence="4" id="KW-1185">Reference proteome</keyword>
<comment type="caution">
    <text evidence="3">The sequence shown here is derived from an EMBL/GenBank/DDBJ whole genome shotgun (WGS) entry which is preliminary data.</text>
</comment>
<evidence type="ECO:0000313" key="3">
    <source>
        <dbReference type="EMBL" id="MCB4821528.1"/>
    </source>
</evidence>
<feature type="domain" description="Solute-binding protein family 3/N-terminal" evidence="2">
    <location>
        <begin position="25"/>
        <end position="249"/>
    </location>
</feature>
<dbReference type="Gene3D" id="3.40.190.10">
    <property type="entry name" value="Periplasmic binding protein-like II"/>
    <property type="match status" value="2"/>
</dbReference>